<feature type="compositionally biased region" description="Low complexity" evidence="6">
    <location>
        <begin position="186"/>
        <end position="202"/>
    </location>
</feature>
<evidence type="ECO:0000259" key="7">
    <source>
        <dbReference type="PROSITE" id="PS50066"/>
    </source>
</evidence>
<dbReference type="InterPro" id="IPR036879">
    <property type="entry name" value="TF_MADSbox_sf"/>
</dbReference>
<protein>
    <submittedName>
        <fullName evidence="8">MADS-box transcription factor PHERES 2</fullName>
    </submittedName>
</protein>
<feature type="region of interest" description="Disordered" evidence="6">
    <location>
        <begin position="229"/>
        <end position="253"/>
    </location>
</feature>
<evidence type="ECO:0000313" key="9">
    <source>
        <dbReference type="Proteomes" id="UP001179952"/>
    </source>
</evidence>
<keyword evidence="9" id="KW-1185">Reference proteome</keyword>
<dbReference type="AlphaFoldDB" id="A0AAV9BM74"/>
<comment type="subcellular location">
    <subcellularLocation>
        <location evidence="1">Nucleus</location>
    </subcellularLocation>
</comment>
<dbReference type="GO" id="GO:0000987">
    <property type="term" value="F:cis-regulatory region sequence-specific DNA binding"/>
    <property type="evidence" value="ECO:0007669"/>
    <property type="project" value="InterPro"/>
</dbReference>
<keyword evidence="4" id="KW-0804">Transcription</keyword>
<feature type="region of interest" description="Disordered" evidence="6">
    <location>
        <begin position="160"/>
        <end position="202"/>
    </location>
</feature>
<keyword evidence="2" id="KW-0805">Transcription regulation</keyword>
<evidence type="ECO:0000256" key="6">
    <source>
        <dbReference type="SAM" id="MobiDB-lite"/>
    </source>
</evidence>
<organism evidence="8 9">
    <name type="scientific">Acorus gramineus</name>
    <name type="common">Dwarf sweet flag</name>
    <dbReference type="NCBI Taxonomy" id="55184"/>
    <lineage>
        <taxon>Eukaryota</taxon>
        <taxon>Viridiplantae</taxon>
        <taxon>Streptophyta</taxon>
        <taxon>Embryophyta</taxon>
        <taxon>Tracheophyta</taxon>
        <taxon>Spermatophyta</taxon>
        <taxon>Magnoliopsida</taxon>
        <taxon>Liliopsida</taxon>
        <taxon>Acoraceae</taxon>
        <taxon>Acorus</taxon>
    </lineage>
</organism>
<sequence length="253" mass="27828">MPKKKLNLTWIPTDSVRRSTLNKRRKGLSKKMSEITTLCRVMGSMAIYSPEKEEPVEVWPPNKAEAETVFQDYMQLPEYERNRKNLDMQSLFQQRLARSRDQWTRIEGENRAMQLDVYVLRFMEGEGLHGLTGKDVHDMLNMLEVRTQFLLAAAEVMGKNQTGTLPPPQPIPAVVDEGGPPPPPQAESSAAAEARARGKGVVVDDGDAAVTTSRWEGYDFFDGGRFLPPSGGGGGGNNMGDTGAGGSGRFIVS</sequence>
<dbReference type="InterPro" id="IPR002100">
    <property type="entry name" value="TF_MADSbox"/>
</dbReference>
<feature type="domain" description="MADS-box" evidence="7">
    <location>
        <begin position="1"/>
        <end position="49"/>
    </location>
</feature>
<dbReference type="GO" id="GO:0046983">
    <property type="term" value="F:protein dimerization activity"/>
    <property type="evidence" value="ECO:0007669"/>
    <property type="project" value="InterPro"/>
</dbReference>
<dbReference type="PROSITE" id="PS50066">
    <property type="entry name" value="MADS_BOX_2"/>
    <property type="match status" value="1"/>
</dbReference>
<evidence type="ECO:0000313" key="8">
    <source>
        <dbReference type="EMBL" id="KAK1277755.1"/>
    </source>
</evidence>
<dbReference type="InterPro" id="IPR033897">
    <property type="entry name" value="SRF-like_MADS-box"/>
</dbReference>
<keyword evidence="5" id="KW-0539">Nucleus</keyword>
<dbReference type="CDD" id="cd00266">
    <property type="entry name" value="MADS_SRF_like"/>
    <property type="match status" value="1"/>
</dbReference>
<dbReference type="GO" id="GO:0045944">
    <property type="term" value="P:positive regulation of transcription by RNA polymerase II"/>
    <property type="evidence" value="ECO:0007669"/>
    <property type="project" value="InterPro"/>
</dbReference>
<dbReference type="Gene3D" id="3.40.1810.10">
    <property type="entry name" value="Transcription factor, MADS-box"/>
    <property type="match status" value="1"/>
</dbReference>
<accession>A0AAV9BM74</accession>
<dbReference type="SUPFAM" id="SSF55455">
    <property type="entry name" value="SRF-like"/>
    <property type="match status" value="1"/>
</dbReference>
<name>A0AAV9BM74_ACOGR</name>
<gene>
    <name evidence="8" type="ORF">QJS04_geneDACA015781</name>
</gene>
<proteinExistence type="predicted"/>
<reference evidence="8" key="1">
    <citation type="journal article" date="2023" name="Nat. Commun.">
        <title>Diploid and tetraploid genomes of Acorus and the evolution of monocots.</title>
        <authorList>
            <person name="Ma L."/>
            <person name="Liu K.W."/>
            <person name="Li Z."/>
            <person name="Hsiao Y.Y."/>
            <person name="Qi Y."/>
            <person name="Fu T."/>
            <person name="Tang G.D."/>
            <person name="Zhang D."/>
            <person name="Sun W.H."/>
            <person name="Liu D.K."/>
            <person name="Li Y."/>
            <person name="Chen G.Z."/>
            <person name="Liu X.D."/>
            <person name="Liao X.Y."/>
            <person name="Jiang Y.T."/>
            <person name="Yu X."/>
            <person name="Hao Y."/>
            <person name="Huang J."/>
            <person name="Zhao X.W."/>
            <person name="Ke S."/>
            <person name="Chen Y.Y."/>
            <person name="Wu W.L."/>
            <person name="Hsu J.L."/>
            <person name="Lin Y.F."/>
            <person name="Huang M.D."/>
            <person name="Li C.Y."/>
            <person name="Huang L."/>
            <person name="Wang Z.W."/>
            <person name="Zhao X."/>
            <person name="Zhong W.Y."/>
            <person name="Peng D.H."/>
            <person name="Ahmad S."/>
            <person name="Lan S."/>
            <person name="Zhang J.S."/>
            <person name="Tsai W.C."/>
            <person name="Van de Peer Y."/>
            <person name="Liu Z.J."/>
        </authorList>
    </citation>
    <scope>NUCLEOTIDE SEQUENCE</scope>
    <source>
        <strain evidence="8">SCP</strain>
    </source>
</reference>
<feature type="compositionally biased region" description="Gly residues" evidence="6">
    <location>
        <begin position="230"/>
        <end position="253"/>
    </location>
</feature>
<keyword evidence="3" id="KW-0238">DNA-binding</keyword>
<reference evidence="8" key="2">
    <citation type="submission" date="2023-06" db="EMBL/GenBank/DDBJ databases">
        <authorList>
            <person name="Ma L."/>
            <person name="Liu K.-W."/>
            <person name="Li Z."/>
            <person name="Hsiao Y.-Y."/>
            <person name="Qi Y."/>
            <person name="Fu T."/>
            <person name="Tang G."/>
            <person name="Zhang D."/>
            <person name="Sun W.-H."/>
            <person name="Liu D.-K."/>
            <person name="Li Y."/>
            <person name="Chen G.-Z."/>
            <person name="Liu X.-D."/>
            <person name="Liao X.-Y."/>
            <person name="Jiang Y.-T."/>
            <person name="Yu X."/>
            <person name="Hao Y."/>
            <person name="Huang J."/>
            <person name="Zhao X.-W."/>
            <person name="Ke S."/>
            <person name="Chen Y.-Y."/>
            <person name="Wu W.-L."/>
            <person name="Hsu J.-L."/>
            <person name="Lin Y.-F."/>
            <person name="Huang M.-D."/>
            <person name="Li C.-Y."/>
            <person name="Huang L."/>
            <person name="Wang Z.-W."/>
            <person name="Zhao X."/>
            <person name="Zhong W.-Y."/>
            <person name="Peng D.-H."/>
            <person name="Ahmad S."/>
            <person name="Lan S."/>
            <person name="Zhang J.-S."/>
            <person name="Tsai W.-C."/>
            <person name="Van De Peer Y."/>
            <person name="Liu Z.-J."/>
        </authorList>
    </citation>
    <scope>NUCLEOTIDE SEQUENCE</scope>
    <source>
        <strain evidence="8">SCP</strain>
        <tissue evidence="8">Leaves</tissue>
    </source>
</reference>
<evidence type="ECO:0000256" key="4">
    <source>
        <dbReference type="ARBA" id="ARBA00023163"/>
    </source>
</evidence>
<dbReference type="EMBL" id="JAUJYN010000002">
    <property type="protein sequence ID" value="KAK1277755.1"/>
    <property type="molecule type" value="Genomic_DNA"/>
</dbReference>
<evidence type="ECO:0000256" key="5">
    <source>
        <dbReference type="ARBA" id="ARBA00023242"/>
    </source>
</evidence>
<evidence type="ECO:0000256" key="1">
    <source>
        <dbReference type="ARBA" id="ARBA00004123"/>
    </source>
</evidence>
<dbReference type="Proteomes" id="UP001179952">
    <property type="component" value="Unassembled WGS sequence"/>
</dbReference>
<evidence type="ECO:0000256" key="3">
    <source>
        <dbReference type="ARBA" id="ARBA00023125"/>
    </source>
</evidence>
<dbReference type="GO" id="GO:0000981">
    <property type="term" value="F:DNA-binding transcription factor activity, RNA polymerase II-specific"/>
    <property type="evidence" value="ECO:0007669"/>
    <property type="project" value="InterPro"/>
</dbReference>
<evidence type="ECO:0000256" key="2">
    <source>
        <dbReference type="ARBA" id="ARBA00023015"/>
    </source>
</evidence>
<dbReference type="GO" id="GO:0005634">
    <property type="term" value="C:nucleus"/>
    <property type="evidence" value="ECO:0007669"/>
    <property type="project" value="UniProtKB-SubCell"/>
</dbReference>
<comment type="caution">
    <text evidence="8">The sequence shown here is derived from an EMBL/GenBank/DDBJ whole genome shotgun (WGS) entry which is preliminary data.</text>
</comment>
<dbReference type="Pfam" id="PF00319">
    <property type="entry name" value="SRF-TF"/>
    <property type="match status" value="1"/>
</dbReference>
<dbReference type="SMART" id="SM00432">
    <property type="entry name" value="MADS"/>
    <property type="match status" value="1"/>
</dbReference>